<evidence type="ECO:0000259" key="2">
    <source>
        <dbReference type="Pfam" id="PF02896"/>
    </source>
</evidence>
<keyword evidence="1" id="KW-0479">Metal-binding</keyword>
<sequence>MAERVDFVSVGTNDLTQYLLAVDRNNAQVADIYETLHPSVLAAMKHIFETCQSYHLPVCICGELAGDPIGALLLVGLGYDTLSMNTSNVAKVKYLLQQSSLDELKQLADKALMQPYGKTIYNQMREYFENKGLAGFIRAGKF</sequence>
<dbReference type="PRINTS" id="PR01736">
    <property type="entry name" value="PHPHTRNFRASE"/>
</dbReference>
<accession>A0ABQ0J7S9</accession>
<dbReference type="PANTHER" id="PTHR46244">
    <property type="entry name" value="PHOSPHOENOLPYRUVATE-PROTEIN PHOSPHOTRANSFERASE"/>
    <property type="match status" value="1"/>
</dbReference>
<keyword evidence="4" id="KW-1185">Reference proteome</keyword>
<evidence type="ECO:0000313" key="3">
    <source>
        <dbReference type="EMBL" id="GAL24834.1"/>
    </source>
</evidence>
<comment type="caution">
    <text evidence="3">The sequence shown here is derived from an EMBL/GenBank/DDBJ whole genome shotgun (WGS) entry which is preliminary data.</text>
</comment>
<dbReference type="SUPFAM" id="SSF51621">
    <property type="entry name" value="Phosphoenolpyruvate/pyruvate domain"/>
    <property type="match status" value="1"/>
</dbReference>
<name>A0ABQ0J7S9_9VIBR</name>
<dbReference type="InterPro" id="IPR050499">
    <property type="entry name" value="PEP-utilizing_PTS_enzyme"/>
</dbReference>
<dbReference type="InterPro" id="IPR015813">
    <property type="entry name" value="Pyrv/PenolPyrv_kinase-like_dom"/>
</dbReference>
<dbReference type="InterPro" id="IPR023151">
    <property type="entry name" value="PEP_util_CS"/>
</dbReference>
<organism evidence="3 4">
    <name type="scientific">Vibrio variabilis</name>
    <dbReference type="NCBI Taxonomy" id="990271"/>
    <lineage>
        <taxon>Bacteria</taxon>
        <taxon>Pseudomonadati</taxon>
        <taxon>Pseudomonadota</taxon>
        <taxon>Gammaproteobacteria</taxon>
        <taxon>Vibrionales</taxon>
        <taxon>Vibrionaceae</taxon>
        <taxon>Vibrio</taxon>
    </lineage>
</organism>
<dbReference type="Pfam" id="PF02896">
    <property type="entry name" value="PEP-utilizers_C"/>
    <property type="match status" value="1"/>
</dbReference>
<dbReference type="PANTHER" id="PTHR46244:SF1">
    <property type="entry name" value="PHOSPHOENOLPYRUVATE-DEPENDENT PHOSPHOTRANSFERASE SYSTEM"/>
    <property type="match status" value="1"/>
</dbReference>
<proteinExistence type="predicted"/>
<dbReference type="InterPro" id="IPR000121">
    <property type="entry name" value="PEP_util_C"/>
</dbReference>
<dbReference type="EMBL" id="BBMS01000006">
    <property type="protein sequence ID" value="GAL24834.1"/>
    <property type="molecule type" value="Genomic_DNA"/>
</dbReference>
<dbReference type="Gene3D" id="3.20.20.60">
    <property type="entry name" value="Phosphoenolpyruvate-binding domains"/>
    <property type="match status" value="1"/>
</dbReference>
<gene>
    <name evidence="3" type="ORF">JCM19239_4559</name>
</gene>
<feature type="domain" description="PEP-utilising enzyme C-terminal" evidence="2">
    <location>
        <begin position="1"/>
        <end position="99"/>
    </location>
</feature>
<evidence type="ECO:0000256" key="1">
    <source>
        <dbReference type="ARBA" id="ARBA00022723"/>
    </source>
</evidence>
<dbReference type="Proteomes" id="UP000029223">
    <property type="component" value="Unassembled WGS sequence"/>
</dbReference>
<dbReference type="PROSITE" id="PS00742">
    <property type="entry name" value="PEP_ENZYMES_2"/>
    <property type="match status" value="1"/>
</dbReference>
<dbReference type="InterPro" id="IPR040442">
    <property type="entry name" value="Pyrv_kinase-like_dom_sf"/>
</dbReference>
<reference evidence="4" key="1">
    <citation type="submission" date="2014-09" db="EMBL/GenBank/DDBJ databases">
        <title>Vibrio variabilis JCM 19239. (C206) whole genome shotgun sequence.</title>
        <authorList>
            <person name="Sawabe T."/>
            <person name="Meirelles P."/>
            <person name="Nakanishi M."/>
            <person name="Sayaka M."/>
            <person name="Hattori M."/>
            <person name="Ohkuma M."/>
        </authorList>
    </citation>
    <scope>NUCLEOTIDE SEQUENCE [LARGE SCALE GENOMIC DNA]</scope>
    <source>
        <strain evidence="4">JCM 19239</strain>
    </source>
</reference>
<evidence type="ECO:0000313" key="4">
    <source>
        <dbReference type="Proteomes" id="UP000029223"/>
    </source>
</evidence>
<protein>
    <submittedName>
        <fullName evidence="3">Phosphoenolpyruvate-protein phosphotransferase</fullName>
    </submittedName>
</protein>